<protein>
    <submittedName>
        <fullName evidence="5">Predicted oxidoreductase</fullName>
    </submittedName>
</protein>
<proteinExistence type="inferred from homology"/>
<dbReference type="InterPro" id="IPR036812">
    <property type="entry name" value="NAD(P)_OxRdtase_dom_sf"/>
</dbReference>
<sequence length="371" mass="40200">MTQRQPRLATDRCSPARVVVSTRRVSSPALRSDGVEFRRLGRSGLNVSQIAFGNWLTHGSQVEEDAALACVQAALDVGITTFDTADVYAGTAAESVLGRALASQRREGLEIATKVYWPTGPGPNDRGLSRKHIVESCHASLRRLGTDYIDLYQAHRYDPTVPLEETMTAFADLVRAGKVLYLGVSEWQADQIAAAAALARELGVQLISNQPQYSMLWRVIEAEVVPTCEKEGLSQIVWSPLAQGVLTGKYRPGEQPPADSRASHSGVGFQVEGFLADDVLARVQQLRPIADDLGLTMAQLALAWVLQNTNVAAAIIGASRPEQVRDNVKAAGVRLDDDVLRRIDDVLGDVVEKNPDQVFLPADKAARTQAA</sequence>
<accession>A0A238XM41</accession>
<dbReference type="EMBL" id="FZNO01000014">
    <property type="protein sequence ID" value="SNR60086.1"/>
    <property type="molecule type" value="Genomic_DNA"/>
</dbReference>
<dbReference type="PANTHER" id="PTHR43150">
    <property type="entry name" value="HYPERKINETIC, ISOFORM M"/>
    <property type="match status" value="1"/>
</dbReference>
<reference evidence="5 6" key="1">
    <citation type="submission" date="2017-06" db="EMBL/GenBank/DDBJ databases">
        <authorList>
            <person name="Kim H.J."/>
            <person name="Triplett B.A."/>
        </authorList>
    </citation>
    <scope>NUCLEOTIDE SEQUENCE [LARGE SCALE GENOMIC DNA]</scope>
    <source>
        <strain evidence="5 6">DSM 44272</strain>
    </source>
</reference>
<organism evidence="5 6">
    <name type="scientific">Blastococcus mobilis</name>
    <dbReference type="NCBI Taxonomy" id="1938746"/>
    <lineage>
        <taxon>Bacteria</taxon>
        <taxon>Bacillati</taxon>
        <taxon>Actinomycetota</taxon>
        <taxon>Actinomycetes</taxon>
        <taxon>Geodermatophilales</taxon>
        <taxon>Geodermatophilaceae</taxon>
        <taxon>Blastococcus</taxon>
    </lineage>
</organism>
<evidence type="ECO:0000259" key="4">
    <source>
        <dbReference type="Pfam" id="PF00248"/>
    </source>
</evidence>
<dbReference type="GO" id="GO:0005829">
    <property type="term" value="C:cytosol"/>
    <property type="evidence" value="ECO:0007669"/>
    <property type="project" value="UniProtKB-ARBA"/>
</dbReference>
<dbReference type="GO" id="GO:0016491">
    <property type="term" value="F:oxidoreductase activity"/>
    <property type="evidence" value="ECO:0007669"/>
    <property type="project" value="UniProtKB-KW"/>
</dbReference>
<dbReference type="Pfam" id="PF00248">
    <property type="entry name" value="Aldo_ket_red"/>
    <property type="match status" value="1"/>
</dbReference>
<keyword evidence="3" id="KW-0560">Oxidoreductase</keyword>
<feature type="domain" description="NADP-dependent oxidoreductase" evidence="4">
    <location>
        <begin position="50"/>
        <end position="346"/>
    </location>
</feature>
<evidence type="ECO:0000313" key="5">
    <source>
        <dbReference type="EMBL" id="SNR60086.1"/>
    </source>
</evidence>
<evidence type="ECO:0000256" key="2">
    <source>
        <dbReference type="ARBA" id="ARBA00022857"/>
    </source>
</evidence>
<dbReference type="Proteomes" id="UP000198403">
    <property type="component" value="Unassembled WGS sequence"/>
</dbReference>
<dbReference type="SUPFAM" id="SSF51430">
    <property type="entry name" value="NAD(P)-linked oxidoreductase"/>
    <property type="match status" value="1"/>
</dbReference>
<dbReference type="InterPro" id="IPR005399">
    <property type="entry name" value="K_chnl_volt-dep_bsu_KCNAB-rel"/>
</dbReference>
<keyword evidence="2" id="KW-0521">NADP</keyword>
<evidence type="ECO:0000256" key="1">
    <source>
        <dbReference type="ARBA" id="ARBA00006515"/>
    </source>
</evidence>
<dbReference type="InterPro" id="IPR023210">
    <property type="entry name" value="NADP_OxRdtase_dom"/>
</dbReference>
<dbReference type="PANTHER" id="PTHR43150:SF2">
    <property type="entry name" value="HYPERKINETIC, ISOFORM M"/>
    <property type="match status" value="1"/>
</dbReference>
<name>A0A238XM41_9ACTN</name>
<evidence type="ECO:0000256" key="3">
    <source>
        <dbReference type="ARBA" id="ARBA00023002"/>
    </source>
</evidence>
<dbReference type="AlphaFoldDB" id="A0A238XM41"/>
<gene>
    <name evidence="5" type="ORF">SAMN06272737_114126</name>
</gene>
<dbReference type="Gene3D" id="3.20.20.100">
    <property type="entry name" value="NADP-dependent oxidoreductase domain"/>
    <property type="match status" value="1"/>
</dbReference>
<comment type="similarity">
    <text evidence="1">Belongs to the shaker potassium channel beta subunit family.</text>
</comment>
<keyword evidence="6" id="KW-1185">Reference proteome</keyword>
<dbReference type="InterPro" id="IPR020471">
    <property type="entry name" value="AKR"/>
</dbReference>
<dbReference type="CDD" id="cd19074">
    <property type="entry name" value="Aldo_ket_red_shaker-like"/>
    <property type="match status" value="1"/>
</dbReference>
<dbReference type="FunFam" id="3.20.20.100:FF:000004">
    <property type="entry name" value="Oxidoreductase, aldo/keto reductase"/>
    <property type="match status" value="1"/>
</dbReference>
<evidence type="ECO:0000313" key="6">
    <source>
        <dbReference type="Proteomes" id="UP000198403"/>
    </source>
</evidence>
<dbReference type="PRINTS" id="PR00069">
    <property type="entry name" value="ALDKETRDTASE"/>
</dbReference>